<dbReference type="RefSeq" id="WP_115479514.1">
    <property type="nucleotide sequence ID" value="NZ_QRBF01000008.1"/>
</dbReference>
<accession>A0A370WY50</accession>
<dbReference type="Proteomes" id="UP000255334">
    <property type="component" value="Unassembled WGS sequence"/>
</dbReference>
<dbReference type="GO" id="GO:0032993">
    <property type="term" value="C:protein-DNA complex"/>
    <property type="evidence" value="ECO:0007669"/>
    <property type="project" value="TreeGrafter"/>
</dbReference>
<organism evidence="6 7">
    <name type="scientific">Dyella psychrodurans</name>
    <dbReference type="NCBI Taxonomy" id="1927960"/>
    <lineage>
        <taxon>Bacteria</taxon>
        <taxon>Pseudomonadati</taxon>
        <taxon>Pseudomonadota</taxon>
        <taxon>Gammaproteobacteria</taxon>
        <taxon>Lysobacterales</taxon>
        <taxon>Rhodanobacteraceae</taxon>
        <taxon>Dyella</taxon>
    </lineage>
</organism>
<evidence type="ECO:0000256" key="1">
    <source>
        <dbReference type="ARBA" id="ARBA00009437"/>
    </source>
</evidence>
<evidence type="ECO:0000256" key="2">
    <source>
        <dbReference type="ARBA" id="ARBA00023015"/>
    </source>
</evidence>
<gene>
    <name evidence="6" type="ORF">DWU99_18205</name>
</gene>
<dbReference type="GO" id="GO:0003700">
    <property type="term" value="F:DNA-binding transcription factor activity"/>
    <property type="evidence" value="ECO:0007669"/>
    <property type="project" value="InterPro"/>
</dbReference>
<reference evidence="6 7" key="1">
    <citation type="submission" date="2018-07" db="EMBL/GenBank/DDBJ databases">
        <title>Dyella monticola sp. nov. and Dyella psychrodurans sp. nov. isolated from monsoon evergreen broad-leaved forest soil of Dinghu Mountain, China.</title>
        <authorList>
            <person name="Gao Z."/>
            <person name="Qiu L."/>
        </authorList>
    </citation>
    <scope>NUCLEOTIDE SEQUENCE [LARGE SCALE GENOMIC DNA]</scope>
    <source>
        <strain evidence="6 7">4MSK11</strain>
    </source>
</reference>
<keyword evidence="7" id="KW-1185">Reference proteome</keyword>
<comment type="similarity">
    <text evidence="1">Belongs to the LysR transcriptional regulatory family.</text>
</comment>
<dbReference type="FunFam" id="1.10.10.10:FF:000001">
    <property type="entry name" value="LysR family transcriptional regulator"/>
    <property type="match status" value="1"/>
</dbReference>
<dbReference type="GO" id="GO:0003677">
    <property type="term" value="F:DNA binding"/>
    <property type="evidence" value="ECO:0007669"/>
    <property type="project" value="UniProtKB-KW"/>
</dbReference>
<dbReference type="InterPro" id="IPR005119">
    <property type="entry name" value="LysR_subst-bd"/>
</dbReference>
<comment type="caution">
    <text evidence="6">The sequence shown here is derived from an EMBL/GenBank/DDBJ whole genome shotgun (WGS) entry which is preliminary data.</text>
</comment>
<dbReference type="InterPro" id="IPR036390">
    <property type="entry name" value="WH_DNA-bd_sf"/>
</dbReference>
<dbReference type="PANTHER" id="PTHR30346:SF0">
    <property type="entry name" value="HCA OPERON TRANSCRIPTIONAL ACTIVATOR HCAR"/>
    <property type="match status" value="1"/>
</dbReference>
<name>A0A370WY50_9GAMM</name>
<dbReference type="Gene3D" id="1.10.10.10">
    <property type="entry name" value="Winged helix-like DNA-binding domain superfamily/Winged helix DNA-binding domain"/>
    <property type="match status" value="1"/>
</dbReference>
<dbReference type="EMBL" id="QRBF01000008">
    <property type="protein sequence ID" value="RDS80986.1"/>
    <property type="molecule type" value="Genomic_DNA"/>
</dbReference>
<dbReference type="PROSITE" id="PS50931">
    <property type="entry name" value="HTH_LYSR"/>
    <property type="match status" value="1"/>
</dbReference>
<keyword evidence="2" id="KW-0805">Transcription regulation</keyword>
<dbReference type="InterPro" id="IPR000847">
    <property type="entry name" value="LysR_HTH_N"/>
</dbReference>
<dbReference type="Pfam" id="PF00126">
    <property type="entry name" value="HTH_1"/>
    <property type="match status" value="1"/>
</dbReference>
<evidence type="ECO:0000259" key="5">
    <source>
        <dbReference type="PROSITE" id="PS50931"/>
    </source>
</evidence>
<proteinExistence type="inferred from homology"/>
<evidence type="ECO:0000313" key="7">
    <source>
        <dbReference type="Proteomes" id="UP000255334"/>
    </source>
</evidence>
<evidence type="ECO:0000256" key="3">
    <source>
        <dbReference type="ARBA" id="ARBA00023125"/>
    </source>
</evidence>
<dbReference type="PANTHER" id="PTHR30346">
    <property type="entry name" value="TRANSCRIPTIONAL DUAL REGULATOR HCAR-RELATED"/>
    <property type="match status" value="1"/>
</dbReference>
<evidence type="ECO:0000313" key="6">
    <source>
        <dbReference type="EMBL" id="RDS80986.1"/>
    </source>
</evidence>
<dbReference type="InterPro" id="IPR036388">
    <property type="entry name" value="WH-like_DNA-bd_sf"/>
</dbReference>
<keyword evidence="4" id="KW-0804">Transcription</keyword>
<keyword evidence="3" id="KW-0238">DNA-binding</keyword>
<dbReference type="Gene3D" id="3.40.190.10">
    <property type="entry name" value="Periplasmic binding protein-like II"/>
    <property type="match status" value="2"/>
</dbReference>
<protein>
    <submittedName>
        <fullName evidence="6">LysR family transcriptional regulator</fullName>
    </submittedName>
</protein>
<evidence type="ECO:0000256" key="4">
    <source>
        <dbReference type="ARBA" id="ARBA00023163"/>
    </source>
</evidence>
<feature type="domain" description="HTH lysR-type" evidence="5">
    <location>
        <begin position="1"/>
        <end position="59"/>
    </location>
</feature>
<dbReference type="AlphaFoldDB" id="A0A370WY50"/>
<dbReference type="Pfam" id="PF03466">
    <property type="entry name" value="LysR_substrate"/>
    <property type="match status" value="1"/>
</dbReference>
<dbReference type="SUPFAM" id="SSF53850">
    <property type="entry name" value="Periplasmic binding protein-like II"/>
    <property type="match status" value="1"/>
</dbReference>
<dbReference type="OrthoDB" id="5289754at2"/>
<dbReference type="SUPFAM" id="SSF46785">
    <property type="entry name" value="Winged helix' DNA-binding domain"/>
    <property type="match status" value="1"/>
</dbReference>
<sequence length="303" mass="33738">MELRHLRYFVAVVEEGSLTTAAENRLHTSQPSLSRQIRDLELEVEADLLFRSVHGVELTAAGKVFLDHARLALAQVDAAVLAARRAAQPTKKTFSIGFQTGHEMNWLPRAMHVLRDELLNIQVTIQSDYSPDLADALIHGRLDVAFLRVEPTFDLCYEVIDHEPLIVLMPSDHPLTNHETIRPQEFIGEIFIGGSNKATVLRAVTEDYLKRCGLDIKLDHGVDNLAMAISLVASTRGLALMPAYAENLLPWSVVSRPLEGEAPMIDLAVGYSDANKSPILKLFLSRLEELKELKVLTLPPKKN</sequence>